<feature type="region of interest" description="Disordered" evidence="1">
    <location>
        <begin position="190"/>
        <end position="211"/>
    </location>
</feature>
<dbReference type="Proteomes" id="UP000549394">
    <property type="component" value="Unassembled WGS sequence"/>
</dbReference>
<protein>
    <submittedName>
        <fullName evidence="2">DgyrCDS9188</fullName>
    </submittedName>
</protein>
<comment type="caution">
    <text evidence="2">The sequence shown here is derived from an EMBL/GenBank/DDBJ whole genome shotgun (WGS) entry which is preliminary data.</text>
</comment>
<gene>
    <name evidence="2" type="ORF">DGYR_LOCUS8703</name>
</gene>
<dbReference type="EMBL" id="CAJFCJ010000012">
    <property type="protein sequence ID" value="CAD5120630.1"/>
    <property type="molecule type" value="Genomic_DNA"/>
</dbReference>
<evidence type="ECO:0000313" key="2">
    <source>
        <dbReference type="EMBL" id="CAD5120630.1"/>
    </source>
</evidence>
<keyword evidence="3" id="KW-1185">Reference proteome</keyword>
<name>A0A7I8VXL5_9ANNE</name>
<organism evidence="2 3">
    <name type="scientific">Dimorphilus gyrociliatus</name>
    <dbReference type="NCBI Taxonomy" id="2664684"/>
    <lineage>
        <taxon>Eukaryota</taxon>
        <taxon>Metazoa</taxon>
        <taxon>Spiralia</taxon>
        <taxon>Lophotrochozoa</taxon>
        <taxon>Annelida</taxon>
        <taxon>Polychaeta</taxon>
        <taxon>Polychaeta incertae sedis</taxon>
        <taxon>Dinophilidae</taxon>
        <taxon>Dimorphilus</taxon>
    </lineage>
</organism>
<proteinExistence type="predicted"/>
<accession>A0A7I8VXL5</accession>
<sequence>MKKNGGEEHAHSFLVEKESKEKLVRLDEVQKVNSLDYNKKGTDLFGAWIPNSKIRLRKIELGLEKSSHRPQFRDLSQSFGYKRQKNIEVPFKHFKDSSNYIEQYRNDVTYTSYGIRQQPTFTHIRCSSQPLGSPTLPLLDSAEKSRLNSAGERRIPLNLTVQPGTPSNVISVRKPMGAASGVAAAAANITSNSSSHPPTTQATSSTTHSLLTKKTTSLQLQNRKNSARMKTFELISQSFDKQVSVFQFVYLLGIPSDR</sequence>
<evidence type="ECO:0000313" key="3">
    <source>
        <dbReference type="Proteomes" id="UP000549394"/>
    </source>
</evidence>
<evidence type="ECO:0000256" key="1">
    <source>
        <dbReference type="SAM" id="MobiDB-lite"/>
    </source>
</evidence>
<reference evidence="2 3" key="1">
    <citation type="submission" date="2020-08" db="EMBL/GenBank/DDBJ databases">
        <authorList>
            <person name="Hejnol A."/>
        </authorList>
    </citation>
    <scope>NUCLEOTIDE SEQUENCE [LARGE SCALE GENOMIC DNA]</scope>
</reference>
<dbReference type="AlphaFoldDB" id="A0A7I8VXL5"/>